<protein>
    <submittedName>
        <fullName evidence="1">Uncharacterized protein</fullName>
    </submittedName>
</protein>
<reference evidence="1 2" key="1">
    <citation type="submission" date="2018-09" db="EMBL/GenBank/DDBJ databases">
        <title>Marinorhizobium profundi gen. nov., sp. nov., isolated from a deep-sea sediment sample from the New Britain Trench and proposal of Marinorhizobiaceae fam. nov. in the order Rhizobiales of the class Alphaproteobacteria.</title>
        <authorList>
            <person name="Cao J."/>
        </authorList>
    </citation>
    <scope>NUCLEOTIDE SEQUENCE [LARGE SCALE GENOMIC DNA]</scope>
    <source>
        <strain evidence="1 2">WS11</strain>
    </source>
</reference>
<keyword evidence="2" id="KW-1185">Reference proteome</keyword>
<organism evidence="1 2">
    <name type="scientific">Georhizobium profundi</name>
    <dbReference type="NCBI Taxonomy" id="2341112"/>
    <lineage>
        <taxon>Bacteria</taxon>
        <taxon>Pseudomonadati</taxon>
        <taxon>Pseudomonadota</taxon>
        <taxon>Alphaproteobacteria</taxon>
        <taxon>Hyphomicrobiales</taxon>
        <taxon>Rhizobiaceae</taxon>
        <taxon>Georhizobium</taxon>
    </lineage>
</organism>
<dbReference type="Proteomes" id="UP000268192">
    <property type="component" value="Chromosome"/>
</dbReference>
<dbReference type="EMBL" id="CP032509">
    <property type="protein sequence ID" value="AZN72238.1"/>
    <property type="molecule type" value="Genomic_DNA"/>
</dbReference>
<gene>
    <name evidence="1" type="ORF">D5400_13985</name>
</gene>
<accession>A0A3S9B5K0</accession>
<name>A0A3S9B5K0_9HYPH</name>
<evidence type="ECO:0000313" key="1">
    <source>
        <dbReference type="EMBL" id="AZN72238.1"/>
    </source>
</evidence>
<dbReference type="KEGG" id="abaw:D5400_13985"/>
<dbReference type="AlphaFoldDB" id="A0A3S9B5K0"/>
<sequence length="72" mass="8410">MVKKTYPHRVRIEAEVLRCSASLGETDFATLYRFKAAVFIDGVEYLDFRFGDREEALRFAERTIGTYLEPDQ</sequence>
<proteinExistence type="predicted"/>
<evidence type="ECO:0000313" key="2">
    <source>
        <dbReference type="Proteomes" id="UP000268192"/>
    </source>
</evidence>